<feature type="compositionally biased region" description="Low complexity" evidence="1">
    <location>
        <begin position="164"/>
        <end position="178"/>
    </location>
</feature>
<dbReference type="PANTHER" id="PTHR12302:SF26">
    <property type="entry name" value="BLR1266 PROTEIN"/>
    <property type="match status" value="1"/>
</dbReference>
<protein>
    <submittedName>
        <fullName evidence="4">Thermonuclease family protein</fullName>
    </submittedName>
</protein>
<reference evidence="4 5" key="1">
    <citation type="submission" date="2023-08" db="EMBL/GenBank/DDBJ databases">
        <title>The draft genome sequence of Paracraurococcus sp. LOR1-02.</title>
        <authorList>
            <person name="Kingkaew E."/>
            <person name="Tanasupawat S."/>
        </authorList>
    </citation>
    <scope>NUCLEOTIDE SEQUENCE [LARGE SCALE GENOMIC DNA]</scope>
    <source>
        <strain evidence="4 5">LOR1-02</strain>
    </source>
</reference>
<name>A0ABT9DWZ2_9PROT</name>
<dbReference type="SMART" id="SM00318">
    <property type="entry name" value="SNc"/>
    <property type="match status" value="1"/>
</dbReference>
<dbReference type="Proteomes" id="UP001243009">
    <property type="component" value="Unassembled WGS sequence"/>
</dbReference>
<gene>
    <name evidence="4" type="ORF">Q7A36_08705</name>
</gene>
<dbReference type="PROSITE" id="PS01123">
    <property type="entry name" value="TNASE_1"/>
    <property type="match status" value="1"/>
</dbReference>
<feature type="signal peptide" evidence="2">
    <location>
        <begin position="1"/>
        <end position="20"/>
    </location>
</feature>
<proteinExistence type="predicted"/>
<dbReference type="Gene3D" id="2.40.50.90">
    <property type="match status" value="1"/>
</dbReference>
<feature type="chain" id="PRO_5045959483" evidence="2">
    <location>
        <begin position="21"/>
        <end position="178"/>
    </location>
</feature>
<feature type="domain" description="TNase-like" evidence="3">
    <location>
        <begin position="21"/>
        <end position="142"/>
    </location>
</feature>
<dbReference type="Pfam" id="PF00565">
    <property type="entry name" value="SNase"/>
    <property type="match status" value="1"/>
</dbReference>
<keyword evidence="5" id="KW-1185">Reference proteome</keyword>
<feature type="region of interest" description="Disordered" evidence="1">
    <location>
        <begin position="148"/>
        <end position="178"/>
    </location>
</feature>
<accession>A0ABT9DWZ2</accession>
<evidence type="ECO:0000313" key="5">
    <source>
        <dbReference type="Proteomes" id="UP001243009"/>
    </source>
</evidence>
<dbReference type="InterPro" id="IPR035437">
    <property type="entry name" value="SNase_OB-fold_sf"/>
</dbReference>
<dbReference type="SUPFAM" id="SSF50199">
    <property type="entry name" value="Staphylococcal nuclease"/>
    <property type="match status" value="1"/>
</dbReference>
<evidence type="ECO:0000256" key="2">
    <source>
        <dbReference type="SAM" id="SignalP"/>
    </source>
</evidence>
<evidence type="ECO:0000313" key="4">
    <source>
        <dbReference type="EMBL" id="MDO9708421.1"/>
    </source>
</evidence>
<evidence type="ECO:0000256" key="1">
    <source>
        <dbReference type="SAM" id="MobiDB-lite"/>
    </source>
</evidence>
<organism evidence="4 5">
    <name type="scientific">Paracraurococcus lichenis</name>
    <dbReference type="NCBI Taxonomy" id="3064888"/>
    <lineage>
        <taxon>Bacteria</taxon>
        <taxon>Pseudomonadati</taxon>
        <taxon>Pseudomonadota</taxon>
        <taxon>Alphaproteobacteria</taxon>
        <taxon>Acetobacterales</taxon>
        <taxon>Roseomonadaceae</taxon>
        <taxon>Paracraurococcus</taxon>
    </lineage>
</organism>
<dbReference type="PROSITE" id="PS50830">
    <property type="entry name" value="TNASE_3"/>
    <property type="match status" value="1"/>
</dbReference>
<dbReference type="EMBL" id="JAUTWS010000006">
    <property type="protein sequence ID" value="MDO9708421.1"/>
    <property type="molecule type" value="Genomic_DNA"/>
</dbReference>
<dbReference type="PANTHER" id="PTHR12302">
    <property type="entry name" value="EBNA2 BINDING PROTEIN P100"/>
    <property type="match status" value="1"/>
</dbReference>
<dbReference type="RefSeq" id="WP_305103291.1">
    <property type="nucleotide sequence ID" value="NZ_JAUTWS010000006.1"/>
</dbReference>
<evidence type="ECO:0000259" key="3">
    <source>
        <dbReference type="PROSITE" id="PS50830"/>
    </source>
</evidence>
<dbReference type="InterPro" id="IPR002071">
    <property type="entry name" value="Thermonucl_AS"/>
</dbReference>
<sequence>MRVLPTLALLAALVAPPALAADLTGRVVGITDGDTLTLLTPDRRQTRIRLAEIDTPERGQPYGSRAREALSGLAFGRPARVTVADTDRYGRTVGRVVVAGKDVNREMVRLGAAWVYRAYSRDPALPAVEAEARAARRGLWGLPEAERMPPWEWRRTPKTERPSEPAAARARRPASAPG</sequence>
<dbReference type="InterPro" id="IPR016071">
    <property type="entry name" value="Staphylococal_nuclease_OB-fold"/>
</dbReference>
<comment type="caution">
    <text evidence="4">The sequence shown here is derived from an EMBL/GenBank/DDBJ whole genome shotgun (WGS) entry which is preliminary data.</text>
</comment>
<feature type="compositionally biased region" description="Basic and acidic residues" evidence="1">
    <location>
        <begin position="148"/>
        <end position="163"/>
    </location>
</feature>
<keyword evidence="2" id="KW-0732">Signal</keyword>